<keyword evidence="2" id="KW-0863">Zinc-finger</keyword>
<evidence type="ECO:0000259" key="4">
    <source>
        <dbReference type="PROSITE" id="PS50178"/>
    </source>
</evidence>
<gene>
    <name evidence="5" type="ORF">AWB68_05811</name>
</gene>
<keyword evidence="6" id="KW-1185">Reference proteome</keyword>
<dbReference type="AlphaFoldDB" id="A0A158KI31"/>
<keyword evidence="1" id="KW-0479">Metal-binding</keyword>
<evidence type="ECO:0000256" key="1">
    <source>
        <dbReference type="ARBA" id="ARBA00022723"/>
    </source>
</evidence>
<dbReference type="Gene3D" id="3.30.40.10">
    <property type="entry name" value="Zinc/RING finger domain, C3HC4 (zinc finger)"/>
    <property type="match status" value="1"/>
</dbReference>
<dbReference type="RefSeq" id="WP_087647806.1">
    <property type="nucleotide sequence ID" value="NZ_FCON02000090.1"/>
</dbReference>
<dbReference type="Proteomes" id="UP000054770">
    <property type="component" value="Unassembled WGS sequence"/>
</dbReference>
<dbReference type="InterPro" id="IPR013083">
    <property type="entry name" value="Znf_RING/FYVE/PHD"/>
</dbReference>
<comment type="caution">
    <text evidence="5">The sequence shown here is derived from an EMBL/GenBank/DDBJ whole genome shotgun (WGS) entry which is preliminary data.</text>
</comment>
<dbReference type="OrthoDB" id="5620863at2"/>
<dbReference type="SUPFAM" id="SSF57903">
    <property type="entry name" value="FYVE/PHD zinc finger"/>
    <property type="match status" value="1"/>
</dbReference>
<dbReference type="PROSITE" id="PS50178">
    <property type="entry name" value="ZF_FYVE"/>
    <property type="match status" value="1"/>
</dbReference>
<dbReference type="InterPro" id="IPR011011">
    <property type="entry name" value="Znf_FYVE_PHD"/>
</dbReference>
<feature type="domain" description="FYVE-type" evidence="4">
    <location>
        <begin position="264"/>
        <end position="332"/>
    </location>
</feature>
<protein>
    <submittedName>
        <fullName evidence="5">FYVE zinc finger</fullName>
    </submittedName>
</protein>
<keyword evidence="3" id="KW-0862">Zinc</keyword>
<dbReference type="Pfam" id="PF01363">
    <property type="entry name" value="FYVE"/>
    <property type="match status" value="1"/>
</dbReference>
<evidence type="ECO:0000256" key="3">
    <source>
        <dbReference type="ARBA" id="ARBA00022833"/>
    </source>
</evidence>
<dbReference type="SMART" id="SM00064">
    <property type="entry name" value="FYVE"/>
    <property type="match status" value="1"/>
</dbReference>
<dbReference type="PANTHER" id="PTHR39490:SF8">
    <property type="entry name" value="ZINC FINGER FYVE DOMAIN-CONTAINING PROTEIN 21"/>
    <property type="match status" value="1"/>
</dbReference>
<reference evidence="5" key="1">
    <citation type="submission" date="2016-01" db="EMBL/GenBank/DDBJ databases">
        <authorList>
            <person name="Peeters C."/>
        </authorList>
    </citation>
    <scope>NUCLEOTIDE SEQUENCE [LARGE SCALE GENOMIC DNA]</scope>
    <source>
        <strain evidence="5">LMG 22940</strain>
    </source>
</reference>
<dbReference type="InterPro" id="IPR052113">
    <property type="entry name" value="FYVE-type_Zinc_Finger"/>
</dbReference>
<sequence>MQTLDDYVSDLIDVNSTPTPGRILVLSRALIDLFTALTAQSENRIIEHGANLFWRNDRIIPGGIITGQSKTAVDMDTKNMFRNHEYVGDCHTHPYLKKMGPEAMVGPSSGDYMEWWLNHPANFPFSLHFVLSGDAVFLLLTRDVTRLGDKPLGVAQRTVAPDTAIINEPMHDLETSEVYSKAQAANKERDFWKINFPNIPREFAQANLDMNIGLATALSFEYYRGKFNSDGIILERQSPEEVYGPAAIVGKTLRPLPTATWISDSRASRCSSCKRSFSMTFRKHHCRNCGLIFCDQCTIHTAPVRNRLSRWGGNIDGVKVARVCDKCYSMCR</sequence>
<name>A0A158KI31_9BURK</name>
<evidence type="ECO:0000313" key="5">
    <source>
        <dbReference type="EMBL" id="SAL80230.1"/>
    </source>
</evidence>
<proteinExistence type="predicted"/>
<accession>A0A158KI31</accession>
<evidence type="ECO:0000256" key="2">
    <source>
        <dbReference type="ARBA" id="ARBA00022771"/>
    </source>
</evidence>
<dbReference type="PANTHER" id="PTHR39490">
    <property type="entry name" value="ARRESTIN DOMAIN-CONTAINING PROTEIN D"/>
    <property type="match status" value="1"/>
</dbReference>
<dbReference type="GO" id="GO:0008270">
    <property type="term" value="F:zinc ion binding"/>
    <property type="evidence" value="ECO:0007669"/>
    <property type="project" value="UniProtKB-KW"/>
</dbReference>
<dbReference type="InterPro" id="IPR017455">
    <property type="entry name" value="Znf_FYVE-rel"/>
</dbReference>
<dbReference type="InterPro" id="IPR000306">
    <property type="entry name" value="Znf_FYVE"/>
</dbReference>
<evidence type="ECO:0000313" key="6">
    <source>
        <dbReference type="Proteomes" id="UP000054770"/>
    </source>
</evidence>
<organism evidence="5 6">
    <name type="scientific">Caballeronia choica</name>
    <dbReference type="NCBI Taxonomy" id="326476"/>
    <lineage>
        <taxon>Bacteria</taxon>
        <taxon>Pseudomonadati</taxon>
        <taxon>Pseudomonadota</taxon>
        <taxon>Betaproteobacteria</taxon>
        <taxon>Burkholderiales</taxon>
        <taxon>Burkholderiaceae</taxon>
        <taxon>Caballeronia</taxon>
    </lineage>
</organism>
<dbReference type="EMBL" id="FCON02000090">
    <property type="protein sequence ID" value="SAL80230.1"/>
    <property type="molecule type" value="Genomic_DNA"/>
</dbReference>